<evidence type="ECO:0000313" key="3">
    <source>
        <dbReference type="EMBL" id="KXH67147.1"/>
    </source>
</evidence>
<sequence>MTEPPQESSMIMEETKAGSPTSMPEDDTGEAKTSPSADIDIPHEQMVISSQVNQAPSLPRLNLFRRVRKSFFSENLEVFYWEKQNVRLSGSVAIHQKHTFSVMGKAKVALQAQRIRNLQERLQEREKTLKEREKDVQCLKETLCKTTDEASDTEVKLALALREAADAKFKLAERESDHRDAMNNLKQHNEALAAQITSYESRIVELEVAKSNTQPFANSRKVSDDSIKSAWKRLKYTIDNIASNILIACPTQEDLEDTRGIDNSCVLSSIHPEHIKQLQDEDMRPFVIQHYIWKAVIERVFEPGPRGHLGKSWGGTWYAARREENLMAFYIGKPRPDKMIEQMIGVDETELLEVISKEFTAFSKFIPKASYNYQAKYEKLRKGLRKIFDEALQLHATFMTSKAYFYLDQPRKKSKDDGYINFQHGFMNAEGWVKEPLGDGNVVLLMVSPALVKVGTADGDNYGSRLLLAKTSVICD</sequence>
<keyword evidence="1" id="KW-0175">Coiled coil</keyword>
<dbReference type="EMBL" id="JFFI01000539">
    <property type="protein sequence ID" value="KXH67147.1"/>
    <property type="molecule type" value="Genomic_DNA"/>
</dbReference>
<dbReference type="STRING" id="1209931.A0A135V3N1"/>
<accession>A0A135V3N1</accession>
<gene>
    <name evidence="3" type="ORF">CSAL01_08744</name>
</gene>
<feature type="coiled-coil region" evidence="1">
    <location>
        <begin position="171"/>
        <end position="209"/>
    </location>
</feature>
<protein>
    <submittedName>
        <fullName evidence="3">Uncharacterized protein</fullName>
    </submittedName>
</protein>
<evidence type="ECO:0000256" key="2">
    <source>
        <dbReference type="SAM" id="MobiDB-lite"/>
    </source>
</evidence>
<dbReference type="AlphaFoldDB" id="A0A135V3N1"/>
<reference evidence="3 4" key="1">
    <citation type="submission" date="2014-02" db="EMBL/GenBank/DDBJ databases">
        <title>The genome sequence of Colletotrichum salicis CBS 607.94.</title>
        <authorList>
            <person name="Baroncelli R."/>
            <person name="Thon M.R."/>
        </authorList>
    </citation>
    <scope>NUCLEOTIDE SEQUENCE [LARGE SCALE GENOMIC DNA]</scope>
    <source>
        <strain evidence="3 4">CBS 607.94</strain>
    </source>
</reference>
<feature type="region of interest" description="Disordered" evidence="2">
    <location>
        <begin position="1"/>
        <end position="37"/>
    </location>
</feature>
<organism evidence="3 4">
    <name type="scientific">Colletotrichum salicis</name>
    <dbReference type="NCBI Taxonomy" id="1209931"/>
    <lineage>
        <taxon>Eukaryota</taxon>
        <taxon>Fungi</taxon>
        <taxon>Dikarya</taxon>
        <taxon>Ascomycota</taxon>
        <taxon>Pezizomycotina</taxon>
        <taxon>Sordariomycetes</taxon>
        <taxon>Hypocreomycetidae</taxon>
        <taxon>Glomerellales</taxon>
        <taxon>Glomerellaceae</taxon>
        <taxon>Colletotrichum</taxon>
        <taxon>Colletotrichum acutatum species complex</taxon>
    </lineage>
</organism>
<feature type="coiled-coil region" evidence="1">
    <location>
        <begin position="108"/>
        <end position="142"/>
    </location>
</feature>
<name>A0A135V3N1_9PEZI</name>
<proteinExistence type="predicted"/>
<dbReference type="Proteomes" id="UP000070121">
    <property type="component" value="Unassembled WGS sequence"/>
</dbReference>
<evidence type="ECO:0000313" key="4">
    <source>
        <dbReference type="Proteomes" id="UP000070121"/>
    </source>
</evidence>
<evidence type="ECO:0000256" key="1">
    <source>
        <dbReference type="SAM" id="Coils"/>
    </source>
</evidence>
<dbReference type="OrthoDB" id="5213630at2759"/>
<keyword evidence="4" id="KW-1185">Reference proteome</keyword>
<comment type="caution">
    <text evidence="3">The sequence shown here is derived from an EMBL/GenBank/DDBJ whole genome shotgun (WGS) entry which is preliminary data.</text>
</comment>